<dbReference type="EMBL" id="JBANRG010000023">
    <property type="protein sequence ID" value="KAK7455272.1"/>
    <property type="molecule type" value="Genomic_DNA"/>
</dbReference>
<sequence length="116" mass="13127">MTFGTDSSGYLYSAFFPDPSLHAMSSAWDLELTDEREFNWRLEEASHTPPPLYAFGEFALSFGMPPGARADRFFPGGTAFAAPCFSVWHELVQRWVDFGRLGCKQAKQHVKMNINQ</sequence>
<dbReference type="Proteomes" id="UP001498398">
    <property type="component" value="Unassembled WGS sequence"/>
</dbReference>
<name>A0ABR1JCH7_9AGAR</name>
<organism evidence="1 2">
    <name type="scientific">Marasmiellus scandens</name>
    <dbReference type="NCBI Taxonomy" id="2682957"/>
    <lineage>
        <taxon>Eukaryota</taxon>
        <taxon>Fungi</taxon>
        <taxon>Dikarya</taxon>
        <taxon>Basidiomycota</taxon>
        <taxon>Agaricomycotina</taxon>
        <taxon>Agaricomycetes</taxon>
        <taxon>Agaricomycetidae</taxon>
        <taxon>Agaricales</taxon>
        <taxon>Marasmiineae</taxon>
        <taxon>Omphalotaceae</taxon>
        <taxon>Marasmiellus</taxon>
    </lineage>
</organism>
<evidence type="ECO:0000313" key="2">
    <source>
        <dbReference type="Proteomes" id="UP001498398"/>
    </source>
</evidence>
<gene>
    <name evidence="1" type="ORF">VKT23_011145</name>
</gene>
<accession>A0ABR1JCH7</accession>
<protein>
    <submittedName>
        <fullName evidence="1">Uncharacterized protein</fullName>
    </submittedName>
</protein>
<evidence type="ECO:0000313" key="1">
    <source>
        <dbReference type="EMBL" id="KAK7455272.1"/>
    </source>
</evidence>
<keyword evidence="2" id="KW-1185">Reference proteome</keyword>
<comment type="caution">
    <text evidence="1">The sequence shown here is derived from an EMBL/GenBank/DDBJ whole genome shotgun (WGS) entry which is preliminary data.</text>
</comment>
<proteinExistence type="predicted"/>
<reference evidence="1 2" key="1">
    <citation type="submission" date="2024-01" db="EMBL/GenBank/DDBJ databases">
        <title>A draft genome for the cacao thread blight pathogen Marasmiellus scandens.</title>
        <authorList>
            <person name="Baruah I.K."/>
            <person name="Leung J."/>
            <person name="Bukari Y."/>
            <person name="Amoako-Attah I."/>
            <person name="Meinhardt L.W."/>
            <person name="Bailey B.A."/>
            <person name="Cohen S.P."/>
        </authorList>
    </citation>
    <scope>NUCLEOTIDE SEQUENCE [LARGE SCALE GENOMIC DNA]</scope>
    <source>
        <strain evidence="1 2">GH-19</strain>
    </source>
</reference>